<keyword evidence="7" id="KW-1185">Reference proteome</keyword>
<dbReference type="PANTHER" id="PTHR15840:SF10">
    <property type="entry name" value="EKC_KEOPS COMPLEX SUBUNIT TPRKB"/>
    <property type="match status" value="1"/>
</dbReference>
<dbReference type="Gene3D" id="3.30.2380.10">
    <property type="entry name" value="CGI121/TPRKB"/>
    <property type="match status" value="1"/>
</dbReference>
<protein>
    <recommendedName>
        <fullName evidence="8">EKC/KEOPS complex subunit cgi121</fullName>
    </recommendedName>
</protein>
<dbReference type="InterPro" id="IPR036504">
    <property type="entry name" value="CGI121/TPRKB_sf"/>
</dbReference>
<dbReference type="SUPFAM" id="SSF143870">
    <property type="entry name" value="PF0523-like"/>
    <property type="match status" value="1"/>
</dbReference>
<dbReference type="NCBIfam" id="NF011465">
    <property type="entry name" value="PRK14886.1-1"/>
    <property type="match status" value="1"/>
</dbReference>
<dbReference type="Pfam" id="PF08617">
    <property type="entry name" value="CGI-121"/>
    <property type="match status" value="1"/>
</dbReference>
<dbReference type="EMBL" id="CANTFM010000992">
    <property type="protein sequence ID" value="CAI5733243.1"/>
    <property type="molecule type" value="Genomic_DNA"/>
</dbReference>
<evidence type="ECO:0000313" key="7">
    <source>
        <dbReference type="Proteomes" id="UP001162029"/>
    </source>
</evidence>
<dbReference type="GO" id="GO:0005829">
    <property type="term" value="C:cytosol"/>
    <property type="evidence" value="ECO:0007669"/>
    <property type="project" value="TreeGrafter"/>
</dbReference>
<evidence type="ECO:0000313" key="6">
    <source>
        <dbReference type="EMBL" id="CAI5733243.1"/>
    </source>
</evidence>
<evidence type="ECO:0000256" key="4">
    <source>
        <dbReference type="ARBA" id="ARBA00023242"/>
    </source>
</evidence>
<comment type="similarity">
    <text evidence="2 5">Belongs to the CGI121/TPRKB family.</text>
</comment>
<dbReference type="InterPro" id="IPR013926">
    <property type="entry name" value="CGI121/TPRKB"/>
</dbReference>
<proteinExistence type="inferred from homology"/>
<evidence type="ECO:0000256" key="2">
    <source>
        <dbReference type="ARBA" id="ARBA00005546"/>
    </source>
</evidence>
<evidence type="ECO:0000256" key="5">
    <source>
        <dbReference type="RuleBase" id="RU004398"/>
    </source>
</evidence>
<comment type="subcellular location">
    <subcellularLocation>
        <location evidence="1">Nucleus</location>
    </subcellularLocation>
</comment>
<dbReference type="GO" id="GO:0000408">
    <property type="term" value="C:EKC/KEOPS complex"/>
    <property type="evidence" value="ECO:0007669"/>
    <property type="project" value="TreeGrafter"/>
</dbReference>
<evidence type="ECO:0000256" key="3">
    <source>
        <dbReference type="ARBA" id="ARBA00022694"/>
    </source>
</evidence>
<comment type="caution">
    <text evidence="6">The sequence shown here is derived from an EMBL/GenBank/DDBJ whole genome shotgun (WGS) entry which is preliminary data.</text>
</comment>
<evidence type="ECO:0000256" key="1">
    <source>
        <dbReference type="ARBA" id="ARBA00004123"/>
    </source>
</evidence>
<sequence length="178" mass="19816">MTLEKYTYPLFGNRTLHVGYYTHVKNSPALRQDLLDKKFDVALINAHLIAGSFQVHAAVSRALLCDASNQLTTRSLHAELVFSMSGSRNVTESFKRFGVSNDTTSLVVCVIDADEETLKKVETLVDGTQLPFDELGKHLTSEDVKLIKKFYKISEQELTQSTLADAATCRIATKNCNK</sequence>
<organism evidence="6 7">
    <name type="scientific">Peronospora destructor</name>
    <dbReference type="NCBI Taxonomy" id="86335"/>
    <lineage>
        <taxon>Eukaryota</taxon>
        <taxon>Sar</taxon>
        <taxon>Stramenopiles</taxon>
        <taxon>Oomycota</taxon>
        <taxon>Peronosporomycetes</taxon>
        <taxon>Peronosporales</taxon>
        <taxon>Peronosporaceae</taxon>
        <taxon>Peronospora</taxon>
    </lineage>
</organism>
<accession>A0AAV0UA43</accession>
<dbReference type="PANTHER" id="PTHR15840">
    <property type="entry name" value="CGI-121 FAMILY MEMBER"/>
    <property type="match status" value="1"/>
</dbReference>
<keyword evidence="4 5" id="KW-0539">Nucleus</keyword>
<reference evidence="6" key="1">
    <citation type="submission" date="2022-12" db="EMBL/GenBank/DDBJ databases">
        <authorList>
            <person name="Webb A."/>
        </authorList>
    </citation>
    <scope>NUCLEOTIDE SEQUENCE</scope>
    <source>
        <strain evidence="6">Pd1</strain>
    </source>
</reference>
<dbReference type="GO" id="GO:0002949">
    <property type="term" value="P:tRNA threonylcarbamoyladenosine modification"/>
    <property type="evidence" value="ECO:0007669"/>
    <property type="project" value="TreeGrafter"/>
</dbReference>
<name>A0AAV0UA43_9STRA</name>
<dbReference type="GO" id="GO:0005634">
    <property type="term" value="C:nucleus"/>
    <property type="evidence" value="ECO:0007669"/>
    <property type="project" value="UniProtKB-SubCell"/>
</dbReference>
<dbReference type="Proteomes" id="UP001162029">
    <property type="component" value="Unassembled WGS sequence"/>
</dbReference>
<gene>
    <name evidence="6" type="ORF">PDE001_LOCUS5342</name>
</gene>
<keyword evidence="3" id="KW-0819">tRNA processing</keyword>
<evidence type="ECO:0008006" key="8">
    <source>
        <dbReference type="Google" id="ProtNLM"/>
    </source>
</evidence>
<dbReference type="AlphaFoldDB" id="A0AAV0UA43"/>